<dbReference type="FunFam" id="3.40.50.720:FF:000084">
    <property type="entry name" value="Short-chain dehydrogenase reductase"/>
    <property type="match status" value="1"/>
</dbReference>
<evidence type="ECO:0000313" key="3">
    <source>
        <dbReference type="Proteomes" id="UP000027037"/>
    </source>
</evidence>
<comment type="caution">
    <text evidence="2">The sequence shown here is derived from an EMBL/GenBank/DDBJ whole genome shotgun (WGS) entry which is preliminary data.</text>
</comment>
<accession>A0A062UG16</accession>
<comment type="similarity">
    <text evidence="1">Belongs to the short-chain dehydrogenases/reductases (SDR) family.</text>
</comment>
<keyword evidence="3" id="KW-1185">Reference proteome</keyword>
<dbReference type="Gene3D" id="3.40.50.720">
    <property type="entry name" value="NAD(P)-binding Rossmann-like Domain"/>
    <property type="match status" value="1"/>
</dbReference>
<dbReference type="InterPro" id="IPR036291">
    <property type="entry name" value="NAD(P)-bd_dom_sf"/>
</dbReference>
<name>A0A062UG16_9PROT</name>
<dbReference type="CDD" id="cd05233">
    <property type="entry name" value="SDR_c"/>
    <property type="match status" value="1"/>
</dbReference>
<dbReference type="eggNOG" id="COG1028">
    <property type="taxonomic scope" value="Bacteria"/>
</dbReference>
<dbReference type="PANTHER" id="PTHR43943:SF2">
    <property type="entry name" value="DEHYDROGENASE_REDUCTASE 4"/>
    <property type="match status" value="1"/>
</dbReference>
<dbReference type="InterPro" id="IPR002347">
    <property type="entry name" value="SDR_fam"/>
</dbReference>
<dbReference type="Pfam" id="PF13561">
    <property type="entry name" value="adh_short_C2"/>
    <property type="match status" value="1"/>
</dbReference>
<organism evidence="2 3">
    <name type="scientific">Hyphomonas beringensis</name>
    <dbReference type="NCBI Taxonomy" id="1280946"/>
    <lineage>
        <taxon>Bacteria</taxon>
        <taxon>Pseudomonadati</taxon>
        <taxon>Pseudomonadota</taxon>
        <taxon>Alphaproteobacteria</taxon>
        <taxon>Hyphomonadales</taxon>
        <taxon>Hyphomonadaceae</taxon>
        <taxon>Hyphomonas</taxon>
    </lineage>
</organism>
<dbReference type="PATRIC" id="fig|1280946.3.peg.1532"/>
<protein>
    <submittedName>
        <fullName evidence="2">Short-chain dehydrogenase</fullName>
    </submittedName>
</protein>
<dbReference type="SUPFAM" id="SSF51735">
    <property type="entry name" value="NAD(P)-binding Rossmann-fold domains"/>
    <property type="match status" value="1"/>
</dbReference>
<evidence type="ECO:0000256" key="1">
    <source>
        <dbReference type="ARBA" id="ARBA00006484"/>
    </source>
</evidence>
<gene>
    <name evidence="2" type="ORF">HY29_02290</name>
</gene>
<dbReference type="OrthoDB" id="9789398at2"/>
<dbReference type="AlphaFoldDB" id="A0A062UG16"/>
<dbReference type="STRING" id="1280946.HY29_02290"/>
<dbReference type="Proteomes" id="UP000027037">
    <property type="component" value="Unassembled WGS sequence"/>
</dbReference>
<dbReference type="PRINTS" id="PR00081">
    <property type="entry name" value="GDHRDH"/>
</dbReference>
<dbReference type="PANTHER" id="PTHR43943">
    <property type="entry name" value="DEHYDROGENASE/REDUCTASE (SDR FAMILY) MEMBER 4"/>
    <property type="match status" value="1"/>
</dbReference>
<dbReference type="RefSeq" id="WP_034794988.1">
    <property type="nucleotide sequence ID" value="NZ_AWFF01000032.1"/>
</dbReference>
<reference evidence="2 3" key="1">
    <citation type="journal article" date="2014" name="Antonie Van Leeuwenhoek">
        <title>Hyphomonas beringensis sp. nov. and Hyphomonas chukchiensis sp. nov., isolated from surface seawater of the Bering Sea and Chukchi Sea.</title>
        <authorList>
            <person name="Li C."/>
            <person name="Lai Q."/>
            <person name="Li G."/>
            <person name="Dong C."/>
            <person name="Wang J."/>
            <person name="Liao Y."/>
            <person name="Shao Z."/>
        </authorList>
    </citation>
    <scope>NUCLEOTIDE SEQUENCE [LARGE SCALE GENOMIC DNA]</scope>
    <source>
        <strain evidence="2 3">25B14_1</strain>
    </source>
</reference>
<dbReference type="InterPro" id="IPR020904">
    <property type="entry name" value="Sc_DH/Rdtase_CS"/>
</dbReference>
<proteinExistence type="inferred from homology"/>
<dbReference type="PROSITE" id="PS00061">
    <property type="entry name" value="ADH_SHORT"/>
    <property type="match status" value="1"/>
</dbReference>
<evidence type="ECO:0000313" key="2">
    <source>
        <dbReference type="EMBL" id="KCZ55060.1"/>
    </source>
</evidence>
<sequence>MSLFDLTGKTAIITGSSRGIGKAIAEQMAEQGAKVVISSRKPGPCQEVAAALNEKHGDGTAISIPANISSKEELTHLVEETRKAFGQIDILVCNAASNPYYGPLEEIDDESFQKILNNNIISNHWLIQLVAPEMKERKDGAIVIISSVGGLKGSNTIGAYNISKAADFQLARNYAIELGPHNIRVNCVAPGLIKTDFARALWENPDLVARIEKGTPMRRIGDPEDIAGAAVFLSSKAGAYMAGQMIVVDGGTVIV</sequence>
<dbReference type="EMBL" id="AWFF01000032">
    <property type="protein sequence ID" value="KCZ55060.1"/>
    <property type="molecule type" value="Genomic_DNA"/>
</dbReference>
<dbReference type="NCBIfam" id="NF005559">
    <property type="entry name" value="PRK07231.1"/>
    <property type="match status" value="1"/>
</dbReference>